<dbReference type="AlphaFoldDB" id="K1S8C1"/>
<gene>
    <name evidence="1" type="ORF">OBE_13493</name>
</gene>
<dbReference type="Pfam" id="PF16161">
    <property type="entry name" value="DUF4867"/>
    <property type="match status" value="1"/>
</dbReference>
<sequence length="169" mass="18369">MHILSVKDPAFRKYGRVITNVDFTQLVEEMKKTPVPDGVVYEPGINALEALPVKKELETITYGEMPVQIGYCNGHNSKLNAVEYHRSSEINVAATDAILILGLLADVAEDFTYDTSKMEAFLVPAGTGVEVFATSLHYAPCGVDGQGFQVAIVLPQGTNYPLEGAHQKV</sequence>
<evidence type="ECO:0000313" key="1">
    <source>
        <dbReference type="EMBL" id="EKC51654.1"/>
    </source>
</evidence>
<proteinExistence type="predicted"/>
<protein>
    <submittedName>
        <fullName evidence="1">Uncharacterized protein</fullName>
    </submittedName>
</protein>
<organism evidence="1">
    <name type="scientific">human gut metagenome</name>
    <dbReference type="NCBI Taxonomy" id="408170"/>
    <lineage>
        <taxon>unclassified sequences</taxon>
        <taxon>metagenomes</taxon>
        <taxon>organismal metagenomes</taxon>
    </lineage>
</organism>
<reference evidence="1" key="1">
    <citation type="journal article" date="2013" name="Environ. Microbiol.">
        <title>Microbiota from the distal guts of lean and obese adolescents exhibit partial functional redundancy besides clear differences in community structure.</title>
        <authorList>
            <person name="Ferrer M."/>
            <person name="Ruiz A."/>
            <person name="Lanza F."/>
            <person name="Haange S.B."/>
            <person name="Oberbach A."/>
            <person name="Till H."/>
            <person name="Bargiela R."/>
            <person name="Campoy C."/>
            <person name="Segura M.T."/>
            <person name="Richter M."/>
            <person name="von Bergen M."/>
            <person name="Seifert J."/>
            <person name="Suarez A."/>
        </authorList>
    </citation>
    <scope>NUCLEOTIDE SEQUENCE</scope>
</reference>
<name>K1S8C1_9ZZZZ</name>
<dbReference type="EMBL" id="AJWZ01009315">
    <property type="protein sequence ID" value="EKC51654.1"/>
    <property type="molecule type" value="Genomic_DNA"/>
</dbReference>
<dbReference type="InterPro" id="IPR032358">
    <property type="entry name" value="DUF4867"/>
</dbReference>
<feature type="non-terminal residue" evidence="1">
    <location>
        <position position="169"/>
    </location>
</feature>
<comment type="caution">
    <text evidence="1">The sequence shown here is derived from an EMBL/GenBank/DDBJ whole genome shotgun (WGS) entry which is preliminary data.</text>
</comment>
<accession>K1S8C1</accession>